<sequence length="35" mass="3819">MVYPRAISPNHQPASLGAGFHVVQALLLLTRHLPL</sequence>
<evidence type="ECO:0000313" key="4">
    <source>
        <dbReference type="Proteomes" id="UP000318940"/>
    </source>
</evidence>
<proteinExistence type="predicted"/>
<evidence type="ECO:0000313" key="2">
    <source>
        <dbReference type="EMBL" id="TVX70818.1"/>
    </source>
</evidence>
<evidence type="ECO:0000313" key="1">
    <source>
        <dbReference type="EMBL" id="TVW27190.1"/>
    </source>
</evidence>
<dbReference type="Proteomes" id="UP000315060">
    <property type="component" value="Unassembled WGS sequence"/>
</dbReference>
<dbReference type="EMBL" id="VMYC01000066">
    <property type="protein sequence ID" value="TVX70818.1"/>
    <property type="molecule type" value="Genomic_DNA"/>
</dbReference>
<organism evidence="2 3">
    <name type="scientific">Streptococcus pneumoniae</name>
    <dbReference type="NCBI Taxonomy" id="1313"/>
    <lineage>
        <taxon>Bacteria</taxon>
        <taxon>Bacillati</taxon>
        <taxon>Bacillota</taxon>
        <taxon>Bacilli</taxon>
        <taxon>Lactobacillales</taxon>
        <taxon>Streptococcaceae</taxon>
        <taxon>Streptococcus</taxon>
    </lineage>
</organism>
<accession>A0A558VFK7</accession>
<gene>
    <name evidence="2" type="ORF">AZJ28_04330</name>
    <name evidence="1" type="ORF">AZK02_05190</name>
</gene>
<dbReference type="EMBL" id="VMVH01000050">
    <property type="protein sequence ID" value="TVW27190.1"/>
    <property type="molecule type" value="Genomic_DNA"/>
</dbReference>
<dbReference type="Proteomes" id="UP000318940">
    <property type="component" value="Unassembled WGS sequence"/>
</dbReference>
<dbReference type="AlphaFoldDB" id="A0A558VFK7"/>
<evidence type="ECO:0000313" key="3">
    <source>
        <dbReference type="Proteomes" id="UP000315060"/>
    </source>
</evidence>
<reference evidence="3 4" key="1">
    <citation type="submission" date="2019-07" db="EMBL/GenBank/DDBJ databases">
        <authorList>
            <person name="Mohale T."/>
        </authorList>
    </citation>
    <scope>NUCLEOTIDE SEQUENCE [LARGE SCALE GENOMIC DNA]</scope>
    <source>
        <strain evidence="1 4">NTPn 189</strain>
        <strain evidence="2 3">NTPn 59</strain>
    </source>
</reference>
<protein>
    <submittedName>
        <fullName evidence="2">PTS cellbiose transporter subunit IIC</fullName>
    </submittedName>
</protein>
<name>A0A558VFK7_STREE</name>
<comment type="caution">
    <text evidence="2">The sequence shown here is derived from an EMBL/GenBank/DDBJ whole genome shotgun (WGS) entry which is preliminary data.</text>
</comment>